<evidence type="ECO:0000313" key="5">
    <source>
        <dbReference type="Proteomes" id="UP000305675"/>
    </source>
</evidence>
<sequence length="139" mass="15680">MLVISNRLTIPSNELEFQAIRASGPGGQHVNKTSTAITLIFDYRRSPTLPDSYKQGLDKMANANITAGGKIIIKAQQHRSQEMNRQDALNRLQSLLLQANVRPKTRHATKPTRSSVRKRLDTKSKHSKTKQLRRTPPKD</sequence>
<dbReference type="RefSeq" id="WP_136864017.1">
    <property type="nucleotide sequence ID" value="NZ_SWCJ01000011.1"/>
</dbReference>
<evidence type="ECO:0000259" key="3">
    <source>
        <dbReference type="PROSITE" id="PS00745"/>
    </source>
</evidence>
<dbReference type="Gene3D" id="3.30.160.20">
    <property type="match status" value="1"/>
</dbReference>
<dbReference type="SUPFAM" id="SSF75620">
    <property type="entry name" value="Release factor"/>
    <property type="match status" value="1"/>
</dbReference>
<dbReference type="GO" id="GO:0004045">
    <property type="term" value="F:peptidyl-tRNA hydrolase activity"/>
    <property type="evidence" value="ECO:0007669"/>
    <property type="project" value="UniProtKB-EC"/>
</dbReference>
<comment type="caution">
    <text evidence="4">The sequence shown here is derived from an EMBL/GenBank/DDBJ whole genome shotgun (WGS) entry which is preliminary data.</text>
</comment>
<evidence type="ECO:0000256" key="2">
    <source>
        <dbReference type="SAM" id="MobiDB-lite"/>
    </source>
</evidence>
<dbReference type="GO" id="GO:0072344">
    <property type="term" value="P:rescue of stalled ribosome"/>
    <property type="evidence" value="ECO:0007669"/>
    <property type="project" value="TreeGrafter"/>
</dbReference>
<gene>
    <name evidence="4" type="ORF">FCL42_13850</name>
</gene>
<evidence type="ECO:0000313" key="4">
    <source>
        <dbReference type="EMBL" id="TKB53657.1"/>
    </source>
</evidence>
<feature type="region of interest" description="Disordered" evidence="2">
    <location>
        <begin position="98"/>
        <end position="139"/>
    </location>
</feature>
<comment type="similarity">
    <text evidence="1">Belongs to the prokaryotic/mitochondrial release factor family.</text>
</comment>
<dbReference type="PANTHER" id="PTHR47814:SF1">
    <property type="entry name" value="PEPTIDYL-TRNA HYDROLASE ARFB"/>
    <property type="match status" value="1"/>
</dbReference>
<dbReference type="Pfam" id="PF00472">
    <property type="entry name" value="RF-1"/>
    <property type="match status" value="1"/>
</dbReference>
<dbReference type="OrthoDB" id="9815709at2"/>
<dbReference type="GO" id="GO:0003747">
    <property type="term" value="F:translation release factor activity"/>
    <property type="evidence" value="ECO:0007669"/>
    <property type="project" value="InterPro"/>
</dbReference>
<keyword evidence="4" id="KW-0378">Hydrolase</keyword>
<dbReference type="GO" id="GO:0043022">
    <property type="term" value="F:ribosome binding"/>
    <property type="evidence" value="ECO:0007669"/>
    <property type="project" value="TreeGrafter"/>
</dbReference>
<reference evidence="4 5" key="1">
    <citation type="submission" date="2019-04" db="EMBL/GenBank/DDBJ databases">
        <authorList>
            <person name="Hwang J.C."/>
        </authorList>
    </citation>
    <scope>NUCLEOTIDE SEQUENCE [LARGE SCALE GENOMIC DNA]</scope>
    <source>
        <strain evidence="4 5">IMCC35002</strain>
    </source>
</reference>
<feature type="compositionally biased region" description="Basic residues" evidence="2">
    <location>
        <begin position="125"/>
        <end position="139"/>
    </location>
</feature>
<dbReference type="InterPro" id="IPR000352">
    <property type="entry name" value="Pep_chain_release_fac_I"/>
</dbReference>
<organism evidence="4 5">
    <name type="scientific">Ferrimonas aestuarii</name>
    <dbReference type="NCBI Taxonomy" id="2569539"/>
    <lineage>
        <taxon>Bacteria</taxon>
        <taxon>Pseudomonadati</taxon>
        <taxon>Pseudomonadota</taxon>
        <taxon>Gammaproteobacteria</taxon>
        <taxon>Alteromonadales</taxon>
        <taxon>Ferrimonadaceae</taxon>
        <taxon>Ferrimonas</taxon>
    </lineage>
</organism>
<proteinExistence type="inferred from homology"/>
<dbReference type="PANTHER" id="PTHR47814">
    <property type="entry name" value="PEPTIDYL-TRNA HYDROLASE ARFB"/>
    <property type="match status" value="1"/>
</dbReference>
<protein>
    <submittedName>
        <fullName evidence="4">Aminoacyl-tRNA hydrolase</fullName>
        <ecNumber evidence="4">3.1.1.29</ecNumber>
    </submittedName>
</protein>
<keyword evidence="5" id="KW-1185">Reference proteome</keyword>
<dbReference type="EC" id="3.1.1.29" evidence="4"/>
<dbReference type="Proteomes" id="UP000305675">
    <property type="component" value="Unassembled WGS sequence"/>
</dbReference>
<dbReference type="AlphaFoldDB" id="A0A4U1BL58"/>
<dbReference type="NCBIfam" id="NF006718">
    <property type="entry name" value="PRK09256.1"/>
    <property type="match status" value="1"/>
</dbReference>
<name>A0A4U1BL58_9GAMM</name>
<dbReference type="InterPro" id="IPR045853">
    <property type="entry name" value="Pep_chain_release_fac_I_sf"/>
</dbReference>
<feature type="domain" description="Prokaryotic-type class I peptide chain release factors" evidence="3">
    <location>
        <begin position="21"/>
        <end position="37"/>
    </location>
</feature>
<dbReference type="EMBL" id="SWCJ01000011">
    <property type="protein sequence ID" value="TKB53657.1"/>
    <property type="molecule type" value="Genomic_DNA"/>
</dbReference>
<dbReference type="PROSITE" id="PS00745">
    <property type="entry name" value="RF_PROK_I"/>
    <property type="match status" value="1"/>
</dbReference>
<evidence type="ECO:0000256" key="1">
    <source>
        <dbReference type="ARBA" id="ARBA00010835"/>
    </source>
</evidence>
<accession>A0A4U1BL58</accession>